<proteinExistence type="predicted"/>
<feature type="coiled-coil region" evidence="1">
    <location>
        <begin position="48"/>
        <end position="75"/>
    </location>
</feature>
<dbReference type="Pfam" id="PF13713">
    <property type="entry name" value="BRX_N"/>
    <property type="match status" value="1"/>
</dbReference>
<dbReference type="AlphaFoldDB" id="A0A438D732"/>
<dbReference type="InterPro" id="IPR027988">
    <property type="entry name" value="BRX_N"/>
</dbReference>
<evidence type="ECO:0000259" key="2">
    <source>
        <dbReference type="Pfam" id="PF13713"/>
    </source>
</evidence>
<gene>
    <name evidence="3" type="ORF">CK203_082878</name>
</gene>
<organism evidence="3 4">
    <name type="scientific">Vitis vinifera</name>
    <name type="common">Grape</name>
    <dbReference type="NCBI Taxonomy" id="29760"/>
    <lineage>
        <taxon>Eukaryota</taxon>
        <taxon>Viridiplantae</taxon>
        <taxon>Streptophyta</taxon>
        <taxon>Embryophyta</taxon>
        <taxon>Tracheophyta</taxon>
        <taxon>Spermatophyta</taxon>
        <taxon>Magnoliopsida</taxon>
        <taxon>eudicotyledons</taxon>
        <taxon>Gunneridae</taxon>
        <taxon>Pentapetalae</taxon>
        <taxon>rosids</taxon>
        <taxon>Vitales</taxon>
        <taxon>Vitaceae</taxon>
        <taxon>Viteae</taxon>
        <taxon>Vitis</taxon>
    </lineage>
</organism>
<evidence type="ECO:0000313" key="3">
    <source>
        <dbReference type="EMBL" id="RVW31252.1"/>
    </source>
</evidence>
<dbReference type="Proteomes" id="UP000288805">
    <property type="component" value="Unassembled WGS sequence"/>
</dbReference>
<evidence type="ECO:0000256" key="1">
    <source>
        <dbReference type="SAM" id="Coils"/>
    </source>
</evidence>
<reference evidence="3 4" key="1">
    <citation type="journal article" date="2018" name="PLoS Genet.">
        <title>Population sequencing reveals clonal diversity and ancestral inbreeding in the grapevine cultivar Chardonnay.</title>
        <authorList>
            <person name="Roach M.J."/>
            <person name="Johnson D.L."/>
            <person name="Bohlmann J."/>
            <person name="van Vuuren H.J."/>
            <person name="Jones S.J."/>
            <person name="Pretorius I.S."/>
            <person name="Schmidt S.A."/>
            <person name="Borneman A.R."/>
        </authorList>
    </citation>
    <scope>NUCLEOTIDE SEQUENCE [LARGE SCALE GENOMIC DNA]</scope>
    <source>
        <strain evidence="4">cv. Chardonnay</strain>
        <tissue evidence="3">Leaf</tissue>
    </source>
</reference>
<protein>
    <recommendedName>
        <fullName evidence="2">Transcription factor BREVIS RADIX N-terminal domain-containing protein</fullName>
    </recommendedName>
</protein>
<name>A0A438D732_VITVI</name>
<comment type="caution">
    <text evidence="3">The sequence shown here is derived from an EMBL/GenBank/DDBJ whole genome shotgun (WGS) entry which is preliminary data.</text>
</comment>
<feature type="domain" description="Transcription factor BREVIS RADIX N-terminal" evidence="2">
    <location>
        <begin position="79"/>
        <end position="96"/>
    </location>
</feature>
<sequence>MVAFAYDYLSLTFPDVRFGLEILGIVLDVLMRKTVGLDGLRIISNCSVENLTGKSQILEAELERSSRKLKEVTAVAEGEAEKCKAAKEVIKSLTAQE</sequence>
<evidence type="ECO:0000313" key="4">
    <source>
        <dbReference type="Proteomes" id="UP000288805"/>
    </source>
</evidence>
<keyword evidence="1" id="KW-0175">Coiled coil</keyword>
<dbReference type="EMBL" id="QGNW01001764">
    <property type="protein sequence ID" value="RVW31252.1"/>
    <property type="molecule type" value="Genomic_DNA"/>
</dbReference>
<accession>A0A438D732</accession>